<comment type="caution">
    <text evidence="1">The sequence shown here is derived from an EMBL/GenBank/DDBJ whole genome shotgun (WGS) entry which is preliminary data.</text>
</comment>
<proteinExistence type="predicted"/>
<dbReference type="EMBL" id="BKCM01000030">
    <property type="protein sequence ID" value="GER02301.1"/>
    <property type="molecule type" value="Genomic_DNA"/>
</dbReference>
<dbReference type="Proteomes" id="UP000325187">
    <property type="component" value="Unassembled WGS sequence"/>
</dbReference>
<keyword evidence="2" id="KW-1185">Reference proteome</keyword>
<reference evidence="1 2" key="1">
    <citation type="submission" date="2019-09" db="EMBL/GenBank/DDBJ databases">
        <title>NBRP : Genome information of microbial organism related human and environment.</title>
        <authorList>
            <person name="Hattori M."/>
            <person name="Oshima K."/>
            <person name="Inaba H."/>
            <person name="Suda W."/>
            <person name="Sakamoto M."/>
            <person name="Iino T."/>
            <person name="Kitahara M."/>
            <person name="Oshida Y."/>
            <person name="Iida T."/>
            <person name="Kudo T."/>
            <person name="Itoh T."/>
            <person name="Ohkuma M."/>
        </authorList>
    </citation>
    <scope>NUCLEOTIDE SEQUENCE [LARGE SCALE GENOMIC DNA]</scope>
    <source>
        <strain evidence="1 2">Mie-1</strain>
    </source>
</reference>
<dbReference type="AlphaFoldDB" id="A0A5A7N1Z3"/>
<accession>A0A5A7N1Z3</accession>
<gene>
    <name evidence="1" type="ORF">JCM17845_29240</name>
</gene>
<evidence type="ECO:0000313" key="1">
    <source>
        <dbReference type="EMBL" id="GER02301.1"/>
    </source>
</evidence>
<name>A0A5A7N1Z3_9PROT</name>
<organism evidence="1 2">
    <name type="scientific">Iodidimonas gelatinilytica</name>
    <dbReference type="NCBI Taxonomy" id="1236966"/>
    <lineage>
        <taxon>Bacteria</taxon>
        <taxon>Pseudomonadati</taxon>
        <taxon>Pseudomonadota</taxon>
        <taxon>Alphaproteobacteria</taxon>
        <taxon>Iodidimonadales</taxon>
        <taxon>Iodidimonadaceae</taxon>
        <taxon>Iodidimonas</taxon>
    </lineage>
</organism>
<sequence>MRRDGTDDDIQALLDYFSVQADKHLRIFNLPVASDDGEDTPNDTDEQTVSVRIEDLAPMSGLEPIEGIANAADSAGHDHFETAMLRLRRMLLGHGRKLALSRSEGADAVVAEDEDSDEHRRTTDDDAYRLGLEDFERSLDQMIKDAADRLEALKGLLVIQLEVGMWMRLHRLDDVDGAREFLGRWFVNASKRGLANEDSMSALTQHIFTSAAILAAFADISSGTTQLVALHDALERFCSGAVDKQLAIGSLLHDPKTGFASTLLPELDAHALEAALTGVLTKRTRRSQLEDALHLAERGEEIPKDWEVFCSPLGQSLHGKLTKPNWRKQIKRAIPNYQACSHCWCRYPAQELNQFQSQRIGHCVQCKKYSLDIEP</sequence>
<evidence type="ECO:0000313" key="2">
    <source>
        <dbReference type="Proteomes" id="UP000325187"/>
    </source>
</evidence>
<protein>
    <submittedName>
        <fullName evidence="1">Uncharacterized protein</fullName>
    </submittedName>
</protein>